<dbReference type="InterPro" id="IPR011990">
    <property type="entry name" value="TPR-like_helical_dom_sf"/>
</dbReference>
<accession>A0ABW5I666</accession>
<comment type="caution">
    <text evidence="1">The sequence shown here is derived from an EMBL/GenBank/DDBJ whole genome shotgun (WGS) entry which is preliminary data.</text>
</comment>
<sequence length="688" mass="72559">MTEPPLVADLTLGSWQPHGAARQIAAQLAIPFVPPALAAYGEDPFAAPGAAGHGGRISGGIDVEAAGDAGVLAAAGFAEAALAVLGDRAAETTLVLLPGDSAEPEDLAYLDFLAEGLRAAGGRVVSGSVWDEPAAPSAARILGLVPGLLDPVLVLALQVDAAGLDGLVALRGGQLLIPPGWRAGGAQRDYDELAARSAGVPWLHAYARFHGSPDPADAGRLAGTAWSALRAGAGGLAVRLAERAAERAPTPLRRAAVEAGLQAMRIALCRYAEAAAVPDPDPALPAQLYGFLGQAKGWGLAMTAEAADALKYLTRAAELRPDARKRERLYLSNITALALLRGGQPAEALAAERDIERRAALLRPRDFGLEYVNRINQARLYRRQGDHVRAREYYERAFATVEGVRTDSDAVHANVCLARVAEAAGEQKRARRLWLRAALHWLAMPVPEALAWRVATAILGSRPGIGDDLVEPVARALLDRLPPARLASPARFLRRPESPEWLAAADGWCVYGLAKAGRVRPVQDRPAVRELRQTVHALLLAACPDERLARAEFLAVPDNQGRELPETKAGAIGMGVLDGVRTWLLVGQVVELSDAEYSGLRARIRVSMGPAVAAVEPLPSGVRVHFRRYRPPLDLTPAQAAALPREGNAPPGPESAALLAARVLVADLEDACTQGGIKQPSNMSCTPG</sequence>
<keyword evidence="2" id="KW-1185">Reference proteome</keyword>
<evidence type="ECO:0000313" key="1">
    <source>
        <dbReference type="EMBL" id="MFD2484322.1"/>
    </source>
</evidence>
<evidence type="ECO:0000313" key="2">
    <source>
        <dbReference type="Proteomes" id="UP001597542"/>
    </source>
</evidence>
<dbReference type="EMBL" id="JBHUKQ010000015">
    <property type="protein sequence ID" value="MFD2484322.1"/>
    <property type="molecule type" value="Genomic_DNA"/>
</dbReference>
<organism evidence="1 2">
    <name type="scientific">Amycolatopsis albidoflavus</name>
    <dbReference type="NCBI Taxonomy" id="102226"/>
    <lineage>
        <taxon>Bacteria</taxon>
        <taxon>Bacillati</taxon>
        <taxon>Actinomycetota</taxon>
        <taxon>Actinomycetes</taxon>
        <taxon>Pseudonocardiales</taxon>
        <taxon>Pseudonocardiaceae</taxon>
        <taxon>Amycolatopsis</taxon>
    </lineage>
</organism>
<reference evidence="2" key="1">
    <citation type="journal article" date="2019" name="Int. J. Syst. Evol. Microbiol.">
        <title>The Global Catalogue of Microorganisms (GCM) 10K type strain sequencing project: providing services to taxonomists for standard genome sequencing and annotation.</title>
        <authorList>
            <consortium name="The Broad Institute Genomics Platform"/>
            <consortium name="The Broad Institute Genome Sequencing Center for Infectious Disease"/>
            <person name="Wu L."/>
            <person name="Ma J."/>
        </authorList>
    </citation>
    <scope>NUCLEOTIDE SEQUENCE [LARGE SCALE GENOMIC DNA]</scope>
    <source>
        <strain evidence="2">CGMCC 4.7638</strain>
    </source>
</reference>
<dbReference type="Proteomes" id="UP001597542">
    <property type="component" value="Unassembled WGS sequence"/>
</dbReference>
<dbReference type="Gene3D" id="1.25.40.10">
    <property type="entry name" value="Tetratricopeptide repeat domain"/>
    <property type="match status" value="1"/>
</dbReference>
<evidence type="ECO:0008006" key="3">
    <source>
        <dbReference type="Google" id="ProtNLM"/>
    </source>
</evidence>
<name>A0ABW5I666_9PSEU</name>
<gene>
    <name evidence="1" type="ORF">ACFSUT_28880</name>
</gene>
<dbReference type="RefSeq" id="WP_344274769.1">
    <property type="nucleotide sequence ID" value="NZ_BAAAHV010000012.1"/>
</dbReference>
<dbReference type="SUPFAM" id="SSF48452">
    <property type="entry name" value="TPR-like"/>
    <property type="match status" value="1"/>
</dbReference>
<proteinExistence type="predicted"/>
<protein>
    <recommendedName>
        <fullName evidence="3">Tetratricopeptide repeat protein</fullName>
    </recommendedName>
</protein>